<dbReference type="InterPro" id="IPR006284">
    <property type="entry name" value="Glut_synth_pro"/>
</dbReference>
<dbReference type="Gene3D" id="3.40.50.20">
    <property type="match status" value="1"/>
</dbReference>
<keyword evidence="3 10" id="KW-0436">Ligase</keyword>
<gene>
    <name evidence="10" type="primary">gshB</name>
    <name evidence="12" type="ORF">LHGZ1_3280</name>
</gene>
<dbReference type="PANTHER" id="PTHR21621:SF4">
    <property type="entry name" value="GLUTATHIONE SYNTHETASE"/>
    <property type="match status" value="1"/>
</dbReference>
<dbReference type="InterPro" id="IPR016185">
    <property type="entry name" value="PreATP-grasp_dom_sf"/>
</dbReference>
<evidence type="ECO:0000256" key="1">
    <source>
        <dbReference type="ARBA" id="ARBA00001936"/>
    </source>
</evidence>
<dbReference type="InterPro" id="IPR004215">
    <property type="entry name" value="GSHS_N"/>
</dbReference>
<name>A0A248LNR3_9NEIS</name>
<reference evidence="13" key="1">
    <citation type="submission" date="2017-06" db="EMBL/GenBank/DDBJ databases">
        <title>Whole genome sequence of Laribacter hongkongensis LHGZ1.</title>
        <authorList>
            <person name="Chen D."/>
            <person name="Wu H."/>
            <person name="Chen J."/>
        </authorList>
    </citation>
    <scope>NUCLEOTIDE SEQUENCE [LARGE SCALE GENOMIC DNA]</scope>
    <source>
        <strain evidence="13">LHGZ1</strain>
    </source>
</reference>
<dbReference type="GO" id="GO:0005524">
    <property type="term" value="F:ATP binding"/>
    <property type="evidence" value="ECO:0007669"/>
    <property type="project" value="UniProtKB-UniRule"/>
</dbReference>
<evidence type="ECO:0000256" key="2">
    <source>
        <dbReference type="ARBA" id="ARBA00001946"/>
    </source>
</evidence>
<evidence type="ECO:0000256" key="3">
    <source>
        <dbReference type="ARBA" id="ARBA00022598"/>
    </source>
</evidence>
<comment type="cofactor">
    <cofactor evidence="1">
        <name>Mn(2+)</name>
        <dbReference type="ChEBI" id="CHEBI:29035"/>
    </cofactor>
</comment>
<dbReference type="AlphaFoldDB" id="A0A248LNR3"/>
<comment type="catalytic activity">
    <reaction evidence="10">
        <text>gamma-L-glutamyl-L-cysteine + glycine + ATP = glutathione + ADP + phosphate + H(+)</text>
        <dbReference type="Rhea" id="RHEA:13557"/>
        <dbReference type="ChEBI" id="CHEBI:15378"/>
        <dbReference type="ChEBI" id="CHEBI:30616"/>
        <dbReference type="ChEBI" id="CHEBI:43474"/>
        <dbReference type="ChEBI" id="CHEBI:57305"/>
        <dbReference type="ChEBI" id="CHEBI:57925"/>
        <dbReference type="ChEBI" id="CHEBI:58173"/>
        <dbReference type="ChEBI" id="CHEBI:456216"/>
        <dbReference type="EC" id="6.3.2.3"/>
    </reaction>
</comment>
<dbReference type="InterPro" id="IPR013815">
    <property type="entry name" value="ATP_grasp_subdomain_1"/>
</dbReference>
<comment type="cofactor">
    <cofactor evidence="2">
        <name>Mg(2+)</name>
        <dbReference type="ChEBI" id="CHEBI:18420"/>
    </cofactor>
</comment>
<dbReference type="NCBIfam" id="NF003573">
    <property type="entry name" value="PRK05246.1"/>
    <property type="match status" value="1"/>
</dbReference>
<keyword evidence="7 10" id="KW-0067">ATP-binding</keyword>
<evidence type="ECO:0000259" key="11">
    <source>
        <dbReference type="PROSITE" id="PS50975"/>
    </source>
</evidence>
<organism evidence="12 13">
    <name type="scientific">Laribacter hongkongensis</name>
    <dbReference type="NCBI Taxonomy" id="168471"/>
    <lineage>
        <taxon>Bacteria</taxon>
        <taxon>Pseudomonadati</taxon>
        <taxon>Pseudomonadota</taxon>
        <taxon>Betaproteobacteria</taxon>
        <taxon>Neisseriales</taxon>
        <taxon>Aquaspirillaceae</taxon>
        <taxon>Laribacter</taxon>
    </lineage>
</organism>
<dbReference type="Proteomes" id="UP000197424">
    <property type="component" value="Chromosome"/>
</dbReference>
<dbReference type="GO" id="GO:0004363">
    <property type="term" value="F:glutathione synthase activity"/>
    <property type="evidence" value="ECO:0007669"/>
    <property type="project" value="UniProtKB-UniRule"/>
</dbReference>
<dbReference type="EMBL" id="CP022115">
    <property type="protein sequence ID" value="ASJ26111.1"/>
    <property type="molecule type" value="Genomic_DNA"/>
</dbReference>
<dbReference type="FunFam" id="3.30.1490.20:FF:000009">
    <property type="entry name" value="Glutathione synthetase"/>
    <property type="match status" value="1"/>
</dbReference>
<evidence type="ECO:0000313" key="12">
    <source>
        <dbReference type="EMBL" id="ASJ26111.1"/>
    </source>
</evidence>
<keyword evidence="4 10" id="KW-0317">Glutathione biosynthesis</keyword>
<protein>
    <recommendedName>
        <fullName evidence="10">Glutathione synthetase</fullName>
        <ecNumber evidence="10">6.3.2.3</ecNumber>
    </recommendedName>
    <alternativeName>
        <fullName evidence="10">GSH synthetase</fullName>
        <shortName evidence="10">GSH-S</shortName>
        <shortName evidence="10">GSHase</shortName>
    </alternativeName>
    <alternativeName>
        <fullName evidence="10">Glutathione synthase</fullName>
    </alternativeName>
</protein>
<keyword evidence="8" id="KW-0460">Magnesium</keyword>
<evidence type="ECO:0000256" key="5">
    <source>
        <dbReference type="ARBA" id="ARBA00022723"/>
    </source>
</evidence>
<sequence>MKVAFIADPLAGFKTYKDSTFAMMEAAAARGHQLFAAGLPDLFAREGRVYLRATPLTLTGQRDDWYRCGTPQDTDLTAFDAVVMRKDPPFDAEYLYATHLMSVAERLGARCFNRGQAIRDHNEKLAILGYPHLTAPTLVSRDMDRLRAFVSEQGDAILKPLDSMGGEGIFRLSAHDPNLGSVLEVMSQHGQRSLMVQRYLPQITDGDKRILLIDGKPVDYCLARIPKAGETRGNLAAGGRGEARPLSARDREIAEELGPKLAAQGLLLVGLDVIGDCLTEINVTSPTCFREIMDQTGCDVAGRLVEALEARCNA</sequence>
<keyword evidence="6 10" id="KW-0547">Nucleotide-binding</keyword>
<dbReference type="Pfam" id="PF02955">
    <property type="entry name" value="GSH-S_ATP"/>
    <property type="match status" value="1"/>
</dbReference>
<dbReference type="OrthoDB" id="9785415at2"/>
<accession>A0A248LNR3</accession>
<dbReference type="PROSITE" id="PS50975">
    <property type="entry name" value="ATP_GRASP"/>
    <property type="match status" value="1"/>
</dbReference>
<evidence type="ECO:0000256" key="6">
    <source>
        <dbReference type="ARBA" id="ARBA00022741"/>
    </source>
</evidence>
<dbReference type="GO" id="GO:0046872">
    <property type="term" value="F:metal ion binding"/>
    <property type="evidence" value="ECO:0007669"/>
    <property type="project" value="UniProtKB-KW"/>
</dbReference>
<feature type="domain" description="ATP-grasp" evidence="11">
    <location>
        <begin position="122"/>
        <end position="309"/>
    </location>
</feature>
<evidence type="ECO:0000256" key="7">
    <source>
        <dbReference type="ARBA" id="ARBA00022840"/>
    </source>
</evidence>
<evidence type="ECO:0000256" key="4">
    <source>
        <dbReference type="ARBA" id="ARBA00022684"/>
    </source>
</evidence>
<dbReference type="Gene3D" id="3.30.1490.20">
    <property type="entry name" value="ATP-grasp fold, A domain"/>
    <property type="match status" value="1"/>
</dbReference>
<dbReference type="InterPro" id="IPR011761">
    <property type="entry name" value="ATP-grasp"/>
</dbReference>
<dbReference type="EC" id="6.3.2.3" evidence="10"/>
<comment type="similarity">
    <text evidence="10">Belongs to the prokaryotic GSH synthase family.</text>
</comment>
<evidence type="ECO:0000256" key="10">
    <source>
        <dbReference type="HAMAP-Rule" id="MF_00162"/>
    </source>
</evidence>
<dbReference type="Pfam" id="PF02951">
    <property type="entry name" value="GSH-S_N"/>
    <property type="match status" value="1"/>
</dbReference>
<dbReference type="InterPro" id="IPR004218">
    <property type="entry name" value="GSHS_ATP-bd"/>
</dbReference>
<dbReference type="SUPFAM" id="SSF52440">
    <property type="entry name" value="PreATP-grasp domain"/>
    <property type="match status" value="1"/>
</dbReference>
<dbReference type="RefSeq" id="WP_088861700.1">
    <property type="nucleotide sequence ID" value="NZ_CP022115.1"/>
</dbReference>
<comment type="pathway">
    <text evidence="10">Sulfur metabolism; glutathione biosynthesis; glutathione from L-cysteine and L-glutamate: step 2/2.</text>
</comment>
<keyword evidence="9" id="KW-0464">Manganese</keyword>
<evidence type="ECO:0000256" key="9">
    <source>
        <dbReference type="ARBA" id="ARBA00023211"/>
    </source>
</evidence>
<evidence type="ECO:0000256" key="8">
    <source>
        <dbReference type="ARBA" id="ARBA00022842"/>
    </source>
</evidence>
<evidence type="ECO:0000313" key="13">
    <source>
        <dbReference type="Proteomes" id="UP000197424"/>
    </source>
</evidence>
<dbReference type="GO" id="GO:0005737">
    <property type="term" value="C:cytoplasm"/>
    <property type="evidence" value="ECO:0007669"/>
    <property type="project" value="TreeGrafter"/>
</dbReference>
<dbReference type="PANTHER" id="PTHR21621">
    <property type="entry name" value="RIBOSOMAL PROTEIN S6 MODIFICATION PROTEIN"/>
    <property type="match status" value="1"/>
</dbReference>
<dbReference type="UniPathway" id="UPA00142">
    <property type="reaction ID" value="UER00210"/>
</dbReference>
<dbReference type="NCBIfam" id="TIGR01380">
    <property type="entry name" value="glut_syn"/>
    <property type="match status" value="1"/>
</dbReference>
<dbReference type="SUPFAM" id="SSF56059">
    <property type="entry name" value="Glutathione synthetase ATP-binding domain-like"/>
    <property type="match status" value="1"/>
</dbReference>
<keyword evidence="5" id="KW-0479">Metal-binding</keyword>
<dbReference type="HAMAP" id="MF_00162">
    <property type="entry name" value="GSH_S"/>
    <property type="match status" value="1"/>
</dbReference>
<dbReference type="Gene3D" id="3.30.470.20">
    <property type="entry name" value="ATP-grasp fold, B domain"/>
    <property type="match status" value="1"/>
</dbReference>
<proteinExistence type="inferred from homology"/>